<dbReference type="AlphaFoldDB" id="A0A0V0RXH9"/>
<sequence length="117" mass="13108">MVKEVGGHCVGLAALWTEQRGRTSPGRCVDWIRFSIDDSQATPALFGLFEIIQSTIKLTLERPRGKAAVQLWNRFSKADDFSLLAKVAVAYLRVSLHAGEWLRRIDDDDDDSDSDVD</sequence>
<evidence type="ECO:0000313" key="1">
    <source>
        <dbReference type="EMBL" id="KRX19203.1"/>
    </source>
</evidence>
<name>A0A0V0RXH9_9BILA</name>
<protein>
    <submittedName>
        <fullName evidence="1">Uncharacterized protein</fullName>
    </submittedName>
</protein>
<comment type="caution">
    <text evidence="1">The sequence shown here is derived from an EMBL/GenBank/DDBJ whole genome shotgun (WGS) entry which is preliminary data.</text>
</comment>
<dbReference type="Proteomes" id="UP000054630">
    <property type="component" value="Unassembled WGS sequence"/>
</dbReference>
<accession>A0A0V0RXH9</accession>
<dbReference type="OrthoDB" id="10498144at2759"/>
<evidence type="ECO:0000313" key="2">
    <source>
        <dbReference type="Proteomes" id="UP000054630"/>
    </source>
</evidence>
<reference evidence="1 2" key="1">
    <citation type="submission" date="2015-01" db="EMBL/GenBank/DDBJ databases">
        <title>Evolution of Trichinella species and genotypes.</title>
        <authorList>
            <person name="Korhonen P.K."/>
            <person name="Edoardo P."/>
            <person name="Giuseppe L.R."/>
            <person name="Gasser R.B."/>
        </authorList>
    </citation>
    <scope>NUCLEOTIDE SEQUENCE [LARGE SCALE GENOMIC DNA]</scope>
    <source>
        <strain evidence="1">ISS37</strain>
    </source>
</reference>
<keyword evidence="2" id="KW-1185">Reference proteome</keyword>
<proteinExistence type="predicted"/>
<gene>
    <name evidence="1" type="ORF">T07_11856</name>
</gene>
<dbReference type="EMBL" id="JYDL01000062">
    <property type="protein sequence ID" value="KRX19203.1"/>
    <property type="molecule type" value="Genomic_DNA"/>
</dbReference>
<organism evidence="1 2">
    <name type="scientific">Trichinella nelsoni</name>
    <dbReference type="NCBI Taxonomy" id="6336"/>
    <lineage>
        <taxon>Eukaryota</taxon>
        <taxon>Metazoa</taxon>
        <taxon>Ecdysozoa</taxon>
        <taxon>Nematoda</taxon>
        <taxon>Enoplea</taxon>
        <taxon>Dorylaimia</taxon>
        <taxon>Trichinellida</taxon>
        <taxon>Trichinellidae</taxon>
        <taxon>Trichinella</taxon>
    </lineage>
</organism>